<comment type="caution">
    <text evidence="1">The sequence shown here is derived from an EMBL/GenBank/DDBJ whole genome shotgun (WGS) entry which is preliminary data.</text>
</comment>
<gene>
    <name evidence="1" type="ORF">ACEZ3G_10310</name>
</gene>
<dbReference type="Proteomes" id="UP001595191">
    <property type="component" value="Unassembled WGS sequence"/>
</dbReference>
<keyword evidence="1" id="KW-0489">Methyltransferase</keyword>
<dbReference type="EMBL" id="JBHFPV010000002">
    <property type="protein sequence ID" value="MFH6603869.1"/>
    <property type="molecule type" value="Genomic_DNA"/>
</dbReference>
<sequence>MPFIFLLVGAVQAKAQYNESDWKDRDTWMKVPQLFELAGIGEGATVADIGCHDGYLSFHLAKAVGKDGKVYAVDVQEYRLDKLKEHIEQRNTTNIKVVLGDYDNPKLPEGMLDIVFVVDTYHEMDDYMKILSHIKKALKPDGRIVLLEKLKDPQRGKSREAQANAHTLAAKYVKKELEEAGFAILKEVPDFGIWNHESEKHMWILVAEKSSVE</sequence>
<dbReference type="EC" id="2.1.1.-" evidence="1"/>
<name>A0ACC7LLF3_9FLAO</name>
<evidence type="ECO:0000313" key="2">
    <source>
        <dbReference type="Proteomes" id="UP001595191"/>
    </source>
</evidence>
<organism evidence="1 2">
    <name type="scientific">Meishania litoralis</name>
    <dbReference type="NCBI Taxonomy" id="3434685"/>
    <lineage>
        <taxon>Bacteria</taxon>
        <taxon>Pseudomonadati</taxon>
        <taxon>Bacteroidota</taxon>
        <taxon>Flavobacteriia</taxon>
        <taxon>Flavobacteriales</taxon>
        <taxon>Flavobacteriaceae</taxon>
        <taxon>Meishania</taxon>
    </lineage>
</organism>
<proteinExistence type="predicted"/>
<reference evidence="1" key="1">
    <citation type="submission" date="2024-09" db="EMBL/GenBank/DDBJ databases">
        <authorList>
            <person name="Liu J."/>
        </authorList>
    </citation>
    <scope>NUCLEOTIDE SEQUENCE</scope>
    <source>
        <strain evidence="1">NBU2967</strain>
    </source>
</reference>
<evidence type="ECO:0000313" key="1">
    <source>
        <dbReference type="EMBL" id="MFH6603869.1"/>
    </source>
</evidence>
<accession>A0ACC7LLF3</accession>
<keyword evidence="1" id="KW-0808">Transferase</keyword>
<keyword evidence="2" id="KW-1185">Reference proteome</keyword>
<protein>
    <submittedName>
        <fullName evidence="1">Class I SAM-dependent methyltransferase</fullName>
        <ecNumber evidence="1">2.1.1.-</ecNumber>
    </submittedName>
</protein>